<accession>A0A6C0AEG2</accession>
<proteinExistence type="predicted"/>
<name>A0A6C0AEG2_9ZZZZ</name>
<dbReference type="AlphaFoldDB" id="A0A6C0AEG2"/>
<dbReference type="EMBL" id="MN740594">
    <property type="protein sequence ID" value="QHS78139.1"/>
    <property type="molecule type" value="Genomic_DNA"/>
</dbReference>
<sequence>MLHKYIIFFKLTFVKKRSYYHENIQESTNINLFKYF</sequence>
<protein>
    <submittedName>
        <fullName evidence="1">Uncharacterized protein</fullName>
    </submittedName>
</protein>
<reference evidence="1" key="1">
    <citation type="journal article" date="2020" name="Nature">
        <title>Giant virus diversity and host interactions through global metagenomics.</title>
        <authorList>
            <person name="Schulz F."/>
            <person name="Roux S."/>
            <person name="Paez-Espino D."/>
            <person name="Jungbluth S."/>
            <person name="Walsh D.A."/>
            <person name="Denef V.J."/>
            <person name="McMahon K.D."/>
            <person name="Konstantinidis K.T."/>
            <person name="Eloe-Fadrosh E.A."/>
            <person name="Kyrpides N.C."/>
            <person name="Woyke T."/>
        </authorList>
    </citation>
    <scope>NUCLEOTIDE SEQUENCE</scope>
    <source>
        <strain evidence="1">GVMAG-S-1021933-23</strain>
    </source>
</reference>
<evidence type="ECO:0000313" key="1">
    <source>
        <dbReference type="EMBL" id="QHS78139.1"/>
    </source>
</evidence>
<organism evidence="1">
    <name type="scientific">viral metagenome</name>
    <dbReference type="NCBI Taxonomy" id="1070528"/>
    <lineage>
        <taxon>unclassified sequences</taxon>
        <taxon>metagenomes</taxon>
        <taxon>organismal metagenomes</taxon>
    </lineage>
</organism>